<evidence type="ECO:0000313" key="1">
    <source>
        <dbReference type="EMBL" id="KAJ0045580.1"/>
    </source>
</evidence>
<accession>A0ACC0Z6D1</accession>
<sequence>MRNQYDSFPVRYLLLFNLVGKGVSEHGCLCLLISKLVSKRKQYESLSVFKPAHLRSDNPTAETEAKKESQVAEEDNEVIKQLKKTQANISIWGLLMASKSHRDPVLQGQTHVSLDTSPSQLVQIISHIRMANTITFTDKDLPKENHNKALHITVITTGKRVPMVLVDNGSALNVCPFRTATCLGYQQKDFAVLGQAIRAYDNTRREVMGIPALEFTAGPVLFKDQFQVLDIPASFNLLLGRPWIHAIEAVPSTLHQKVKFIQGNHVISIFGDPEEPVLDPIPVLEIQHDENLELAGFQFEQVQVIELAEPVKKYLPLPDFSENFFVREMFRSMRHLHGSGLGRRHQEIVEPIHVQAIEPPFWLGSSLGVLVTQTPNSDSDCGQSSELSCKPKGFKGSSSIPLTERSLVAFLALFDKGIEW</sequence>
<keyword evidence="2" id="KW-1185">Reference proteome</keyword>
<dbReference type="Proteomes" id="UP001163603">
    <property type="component" value="Chromosome 3"/>
</dbReference>
<evidence type="ECO:0000313" key="2">
    <source>
        <dbReference type="Proteomes" id="UP001163603"/>
    </source>
</evidence>
<proteinExistence type="predicted"/>
<name>A0ACC0Z6D1_9ROSI</name>
<organism evidence="1 2">
    <name type="scientific">Pistacia integerrima</name>
    <dbReference type="NCBI Taxonomy" id="434235"/>
    <lineage>
        <taxon>Eukaryota</taxon>
        <taxon>Viridiplantae</taxon>
        <taxon>Streptophyta</taxon>
        <taxon>Embryophyta</taxon>
        <taxon>Tracheophyta</taxon>
        <taxon>Spermatophyta</taxon>
        <taxon>Magnoliopsida</taxon>
        <taxon>eudicotyledons</taxon>
        <taxon>Gunneridae</taxon>
        <taxon>Pentapetalae</taxon>
        <taxon>rosids</taxon>
        <taxon>malvids</taxon>
        <taxon>Sapindales</taxon>
        <taxon>Anacardiaceae</taxon>
        <taxon>Pistacia</taxon>
    </lineage>
</organism>
<dbReference type="EMBL" id="CM047738">
    <property type="protein sequence ID" value="KAJ0045580.1"/>
    <property type="molecule type" value="Genomic_DNA"/>
</dbReference>
<comment type="caution">
    <text evidence="1">The sequence shown here is derived from an EMBL/GenBank/DDBJ whole genome shotgun (WGS) entry which is preliminary data.</text>
</comment>
<reference evidence="2" key="1">
    <citation type="journal article" date="2023" name="G3 (Bethesda)">
        <title>Genome assembly and association tests identify interacting loci associated with vigor, precocity, and sex in interspecific pistachio rootstocks.</title>
        <authorList>
            <person name="Palmer W."/>
            <person name="Jacygrad E."/>
            <person name="Sagayaradj S."/>
            <person name="Cavanaugh K."/>
            <person name="Han R."/>
            <person name="Bertier L."/>
            <person name="Beede B."/>
            <person name="Kafkas S."/>
            <person name="Golino D."/>
            <person name="Preece J."/>
            <person name="Michelmore R."/>
        </authorList>
    </citation>
    <scope>NUCLEOTIDE SEQUENCE [LARGE SCALE GENOMIC DNA]</scope>
</reference>
<protein>
    <submittedName>
        <fullName evidence="1">Uncharacterized protein</fullName>
    </submittedName>
</protein>
<gene>
    <name evidence="1" type="ORF">Pint_03585</name>
</gene>